<dbReference type="Pfam" id="PF01841">
    <property type="entry name" value="Transglut_core"/>
    <property type="match status" value="1"/>
</dbReference>
<accession>I2PYN8</accession>
<gene>
    <name evidence="2" type="ORF">DesU5LDRAFT_0943</name>
</gene>
<evidence type="ECO:0000259" key="1">
    <source>
        <dbReference type="Pfam" id="PF01841"/>
    </source>
</evidence>
<dbReference type="Gene3D" id="3.10.620.30">
    <property type="match status" value="1"/>
</dbReference>
<protein>
    <submittedName>
        <fullName evidence="2">Transglutaminase-like superfamily protein</fullName>
    </submittedName>
</protein>
<dbReference type="OrthoDB" id="5451275at2"/>
<dbReference type="AlphaFoldDB" id="I2PYN8"/>
<organism evidence="2">
    <name type="scientific">Desulfovibrio sp. U5L</name>
    <dbReference type="NCBI Taxonomy" id="596152"/>
    <lineage>
        <taxon>Bacteria</taxon>
        <taxon>Pseudomonadati</taxon>
        <taxon>Thermodesulfobacteriota</taxon>
        <taxon>Desulfovibrionia</taxon>
        <taxon>Desulfovibrionales</taxon>
        <taxon>Desulfovibrionaceae</taxon>
        <taxon>Desulfovibrio</taxon>
    </lineage>
</organism>
<dbReference type="eggNOG" id="ENOG5031T5B">
    <property type="taxonomic scope" value="Bacteria"/>
</dbReference>
<sequence>MPVLEDYLFSMEALPEEVLHGSGLVPLWCDASATGTCGVTTAGDGIRLPPPVVAAAGSWRPLGRCPLPLPVAVAETVGWHPAWGGIDLPALAALGQASLPLRVEAALTPLFALAMAGAGAGIDWPAVAALAGTGAQGGVDLPAWIGQATSDLDRRGAAWCGLPLPAARGFDCSLASPVTAGLGSEAVVRLLCQGDPDMALAARALAGGTVGVAADDVVAGALLAGVAASLAYVEDGGAGVDVWTCELATYFRGTGDCEDGAILLHGLLLAAGLPADRLVTAFGRVGLDRTGHAWVAYRRQNDGRWIVLDWTQGPAQGPVSGLPVLGESAYFAVVDYALTAGAFLAVREDAAVFFARSEAEAIVLPRVTVVAAGSLGARGGLFLAPGWLACRAMTGAAGGCRWVRAEALGAAGSASAVSSLPVPEARALAGAVCAAATPLPEVVAAAGGNGRAGVALVRVQCAGAAEVAALVAGRLALARVRAAGTGLGGLTGGGLCRLPRPKAVLSGLSGTVGPAGLALPMPFCLGHDGLGGQGQGQAMVAGLTAEGRGRAGGAGLGAYAFARASGEEGI</sequence>
<reference evidence="2" key="1">
    <citation type="submission" date="2011-11" db="EMBL/GenBank/DDBJ databases">
        <title>Improved High-Quality Draft sequence of Desulfovibrio sp. U5L.</title>
        <authorList>
            <consortium name="US DOE Joint Genome Institute"/>
            <person name="Lucas S."/>
            <person name="Han J."/>
            <person name="Lapidus A."/>
            <person name="Cheng J.-F."/>
            <person name="Goodwin L."/>
            <person name="Pitluck S."/>
            <person name="Peters L."/>
            <person name="Ovchinnikova G."/>
            <person name="Held B."/>
            <person name="Detter J.C."/>
            <person name="Han C."/>
            <person name="Tapia R."/>
            <person name="Land M."/>
            <person name="Hauser L."/>
            <person name="Kyrpides N."/>
            <person name="Ivanova N."/>
            <person name="Pagani I."/>
            <person name="Gabster J."/>
            <person name="Walker C."/>
            <person name="Stolyar S."/>
            <person name="Stahl D."/>
            <person name="Arkin A."/>
            <person name="Dehal P."/>
            <person name="Hazen T."/>
            <person name="Woyke T."/>
        </authorList>
    </citation>
    <scope>NUCLEOTIDE SEQUENCE [LARGE SCALE GENOMIC DNA]</scope>
    <source>
        <strain evidence="2">U5L</strain>
    </source>
</reference>
<feature type="domain" description="Transglutaminase-like" evidence="1">
    <location>
        <begin position="248"/>
        <end position="309"/>
    </location>
</feature>
<proteinExistence type="predicted"/>
<dbReference type="InterPro" id="IPR002931">
    <property type="entry name" value="Transglutaminase-like"/>
</dbReference>
<dbReference type="EMBL" id="JH600068">
    <property type="protein sequence ID" value="EIG52644.1"/>
    <property type="molecule type" value="Genomic_DNA"/>
</dbReference>
<name>I2PYN8_9BACT</name>
<evidence type="ECO:0000313" key="2">
    <source>
        <dbReference type="EMBL" id="EIG52644.1"/>
    </source>
</evidence>
<dbReference type="STRING" id="596152.DesU5LDRAFT_0943"/>
<dbReference type="HOGENOM" id="CLU_485502_0_0_7"/>
<dbReference type="SUPFAM" id="SSF54001">
    <property type="entry name" value="Cysteine proteinases"/>
    <property type="match status" value="1"/>
</dbReference>
<dbReference type="InterPro" id="IPR038765">
    <property type="entry name" value="Papain-like_cys_pep_sf"/>
</dbReference>